<accession>U4KVM0</accession>
<reference evidence="1 2" key="1">
    <citation type="journal article" date="2013" name="PLoS Genet.">
        <title>The genome and development-dependent transcriptomes of Pyronema confluens: a window into fungal evolution.</title>
        <authorList>
            <person name="Traeger S."/>
            <person name="Altegoer F."/>
            <person name="Freitag M."/>
            <person name="Gabaldon T."/>
            <person name="Kempken F."/>
            <person name="Kumar A."/>
            <person name="Marcet-Houben M."/>
            <person name="Poggeler S."/>
            <person name="Stajich J.E."/>
            <person name="Nowrousian M."/>
        </authorList>
    </citation>
    <scope>NUCLEOTIDE SEQUENCE [LARGE SCALE GENOMIC DNA]</scope>
    <source>
        <strain evidence="2">CBS 100304</strain>
        <tissue evidence="1">Vegetative mycelium</tissue>
    </source>
</reference>
<proteinExistence type="predicted"/>
<keyword evidence="2" id="KW-1185">Reference proteome</keyword>
<sequence length="98" mass="11063">MTNRLVTKESQRWITSAPLASSANKCPQSYTVYVLTVLESIAHEPNSVPKPSHPRLTNSPHVMTHHAFVIVMSNGTQHPTNLIKPFLHFYLNHPNSKH</sequence>
<protein>
    <submittedName>
        <fullName evidence="1">Uncharacterized protein</fullName>
    </submittedName>
</protein>
<gene>
    <name evidence="1" type="ORF">PCON_04200</name>
</gene>
<evidence type="ECO:0000313" key="2">
    <source>
        <dbReference type="Proteomes" id="UP000018144"/>
    </source>
</evidence>
<dbReference type="EMBL" id="HF935223">
    <property type="protein sequence ID" value="CCX04986.1"/>
    <property type="molecule type" value="Genomic_DNA"/>
</dbReference>
<dbReference type="Proteomes" id="UP000018144">
    <property type="component" value="Unassembled WGS sequence"/>
</dbReference>
<evidence type="ECO:0000313" key="1">
    <source>
        <dbReference type="EMBL" id="CCX04986.1"/>
    </source>
</evidence>
<dbReference type="AlphaFoldDB" id="U4KVM0"/>
<organism evidence="1 2">
    <name type="scientific">Pyronema omphalodes (strain CBS 100304)</name>
    <name type="common">Pyronema confluens</name>
    <dbReference type="NCBI Taxonomy" id="1076935"/>
    <lineage>
        <taxon>Eukaryota</taxon>
        <taxon>Fungi</taxon>
        <taxon>Dikarya</taxon>
        <taxon>Ascomycota</taxon>
        <taxon>Pezizomycotina</taxon>
        <taxon>Pezizomycetes</taxon>
        <taxon>Pezizales</taxon>
        <taxon>Pyronemataceae</taxon>
        <taxon>Pyronema</taxon>
    </lineage>
</organism>
<name>U4KVM0_PYROM</name>